<reference evidence="2 3" key="1">
    <citation type="submission" date="2020-03" db="EMBL/GenBank/DDBJ databases">
        <title>Whole genome shotgun sequence of Phytohabitans rumicis NBRC 108638.</title>
        <authorList>
            <person name="Komaki H."/>
            <person name="Tamura T."/>
        </authorList>
    </citation>
    <scope>NUCLEOTIDE SEQUENCE [LARGE SCALE GENOMIC DNA]</scope>
    <source>
        <strain evidence="2 3">NBRC 108638</strain>
    </source>
</reference>
<name>A0A6V8LGS4_9ACTN</name>
<dbReference type="Pfam" id="PF19054">
    <property type="entry name" value="DUF5753"/>
    <property type="match status" value="1"/>
</dbReference>
<dbReference type="Pfam" id="PF13560">
    <property type="entry name" value="HTH_31"/>
    <property type="match status" value="1"/>
</dbReference>
<dbReference type="Gene3D" id="1.10.260.40">
    <property type="entry name" value="lambda repressor-like DNA-binding domains"/>
    <property type="match status" value="1"/>
</dbReference>
<dbReference type="Proteomes" id="UP000482960">
    <property type="component" value="Unassembled WGS sequence"/>
</dbReference>
<accession>A0A6V8LGS4</accession>
<dbReference type="SMART" id="SM00530">
    <property type="entry name" value="HTH_XRE"/>
    <property type="match status" value="1"/>
</dbReference>
<gene>
    <name evidence="2" type="ORF">Prum_069190</name>
</gene>
<sequence length="295" mass="32760">MDDEQLHPILARRRLSAAIRQLREAAQLTQAAVAALLGWSETKVIRMETGHVGVSKSDLTVLAHTYGVTNRGQIDALAALAVRGTRQPWASYRDVYDADTLLRLAHEDAAGTIRQFDHALIPAILRTEAYARAVQYRFAPPGTPPHRTERRIQACLRQQALHERPHPPTMSYVLDQAVIDRPVGATPADLDITLAQLEHLKQMAAHPHINVRILPYSHGLHLGLSSPYVIFGFADDGEVLFVRDGRRRRTDTDSCETEQYLADFVALEAATDPYDLRPIDAAIARLTTAAHLQPS</sequence>
<dbReference type="InterPro" id="IPR010982">
    <property type="entry name" value="Lambda_DNA-bd_dom_sf"/>
</dbReference>
<dbReference type="AlphaFoldDB" id="A0A6V8LGS4"/>
<reference evidence="2 3" key="2">
    <citation type="submission" date="2020-03" db="EMBL/GenBank/DDBJ databases">
        <authorList>
            <person name="Ichikawa N."/>
            <person name="Kimura A."/>
            <person name="Kitahashi Y."/>
            <person name="Uohara A."/>
        </authorList>
    </citation>
    <scope>NUCLEOTIDE SEQUENCE [LARGE SCALE GENOMIC DNA]</scope>
    <source>
        <strain evidence="2 3">NBRC 108638</strain>
    </source>
</reference>
<evidence type="ECO:0000313" key="3">
    <source>
        <dbReference type="Proteomes" id="UP000482960"/>
    </source>
</evidence>
<evidence type="ECO:0000313" key="2">
    <source>
        <dbReference type="EMBL" id="GFJ93277.1"/>
    </source>
</evidence>
<protein>
    <recommendedName>
        <fullName evidence="1">HTH cro/C1-type domain-containing protein</fullName>
    </recommendedName>
</protein>
<dbReference type="InterPro" id="IPR043917">
    <property type="entry name" value="DUF5753"/>
</dbReference>
<proteinExistence type="predicted"/>
<dbReference type="PROSITE" id="PS50943">
    <property type="entry name" value="HTH_CROC1"/>
    <property type="match status" value="1"/>
</dbReference>
<keyword evidence="3" id="KW-1185">Reference proteome</keyword>
<organism evidence="2 3">
    <name type="scientific">Phytohabitans rumicis</name>
    <dbReference type="NCBI Taxonomy" id="1076125"/>
    <lineage>
        <taxon>Bacteria</taxon>
        <taxon>Bacillati</taxon>
        <taxon>Actinomycetota</taxon>
        <taxon>Actinomycetes</taxon>
        <taxon>Micromonosporales</taxon>
        <taxon>Micromonosporaceae</taxon>
    </lineage>
</organism>
<evidence type="ECO:0000259" key="1">
    <source>
        <dbReference type="PROSITE" id="PS50943"/>
    </source>
</evidence>
<dbReference type="GO" id="GO:0003677">
    <property type="term" value="F:DNA binding"/>
    <property type="evidence" value="ECO:0007669"/>
    <property type="project" value="InterPro"/>
</dbReference>
<dbReference type="SUPFAM" id="SSF47413">
    <property type="entry name" value="lambda repressor-like DNA-binding domains"/>
    <property type="match status" value="1"/>
</dbReference>
<feature type="domain" description="HTH cro/C1-type" evidence="1">
    <location>
        <begin position="19"/>
        <end position="74"/>
    </location>
</feature>
<dbReference type="CDD" id="cd00093">
    <property type="entry name" value="HTH_XRE"/>
    <property type="match status" value="1"/>
</dbReference>
<comment type="caution">
    <text evidence="2">The sequence shown here is derived from an EMBL/GenBank/DDBJ whole genome shotgun (WGS) entry which is preliminary data.</text>
</comment>
<dbReference type="EMBL" id="BLPG01000001">
    <property type="protein sequence ID" value="GFJ93277.1"/>
    <property type="molecule type" value="Genomic_DNA"/>
</dbReference>
<dbReference type="InterPro" id="IPR001387">
    <property type="entry name" value="Cro/C1-type_HTH"/>
</dbReference>